<evidence type="ECO:0000256" key="3">
    <source>
        <dbReference type="ARBA" id="ARBA00022525"/>
    </source>
</evidence>
<dbReference type="InterPro" id="IPR033906">
    <property type="entry name" value="Lipase_N"/>
</dbReference>
<evidence type="ECO:0000313" key="7">
    <source>
        <dbReference type="EMBL" id="KAK6188490.1"/>
    </source>
</evidence>
<dbReference type="Gene3D" id="3.40.50.1820">
    <property type="entry name" value="alpha/beta hydrolase"/>
    <property type="match status" value="1"/>
</dbReference>
<protein>
    <recommendedName>
        <fullName evidence="6">Lipase domain-containing protein</fullName>
    </recommendedName>
</protein>
<evidence type="ECO:0000256" key="1">
    <source>
        <dbReference type="ARBA" id="ARBA00004613"/>
    </source>
</evidence>
<keyword evidence="3" id="KW-0964">Secreted</keyword>
<dbReference type="InterPro" id="IPR000734">
    <property type="entry name" value="TAG_lipase"/>
</dbReference>
<dbReference type="Proteomes" id="UP001347796">
    <property type="component" value="Unassembled WGS sequence"/>
</dbReference>
<feature type="chain" id="PRO_5042831090" description="Lipase domain-containing protein" evidence="5">
    <location>
        <begin position="19"/>
        <end position="346"/>
    </location>
</feature>
<dbReference type="InterPro" id="IPR013818">
    <property type="entry name" value="Lipase"/>
</dbReference>
<sequence>MGSDKVVLFVALLSTTQAILFGSKEVCYDQYGCFSNAKPFNNAKGNLPDSPEKQGINFSLNTIECVNQVINVNDFGSIRDSYFNPDLKTILIIHGYTDDGGAAWVVEMVDELLYYQDANVIVVDWKDGAGKINYFKAVANTRVVGAVAAQLIQDLKSVFGISYSDVHVIGHSLGAHTGGYIGEIISGLGRITGLDPAGLGFENYDAIVRLDPSDADYVDVIHTDGGTIRQLAFGTLKALGDADFYPNDGKKQPGCPTIRTTLLDIFRDKLSKLPGNVACSHMRAIDLFTESINSECTFFSFPCSSWDNFHSDKCTMGYHSNKETRGEFYLKTASEEPFCIDKRRFN</sequence>
<feature type="domain" description="Lipase" evidence="6">
    <location>
        <begin position="24"/>
        <end position="338"/>
    </location>
</feature>
<evidence type="ECO:0000256" key="4">
    <source>
        <dbReference type="RuleBase" id="RU004262"/>
    </source>
</evidence>
<dbReference type="SUPFAM" id="SSF53474">
    <property type="entry name" value="alpha/beta-Hydrolases"/>
    <property type="match status" value="1"/>
</dbReference>
<dbReference type="PRINTS" id="PR00821">
    <property type="entry name" value="TAGLIPASE"/>
</dbReference>
<evidence type="ECO:0000256" key="5">
    <source>
        <dbReference type="SAM" id="SignalP"/>
    </source>
</evidence>
<comment type="subcellular location">
    <subcellularLocation>
        <location evidence="1">Secreted</location>
    </subcellularLocation>
</comment>
<dbReference type="Pfam" id="PF00151">
    <property type="entry name" value="Lipase"/>
    <property type="match status" value="1"/>
</dbReference>
<feature type="signal peptide" evidence="5">
    <location>
        <begin position="1"/>
        <end position="18"/>
    </location>
</feature>
<dbReference type="PANTHER" id="PTHR11610">
    <property type="entry name" value="LIPASE"/>
    <property type="match status" value="1"/>
</dbReference>
<organism evidence="7 8">
    <name type="scientific">Patella caerulea</name>
    <name type="common">Rayed Mediterranean limpet</name>
    <dbReference type="NCBI Taxonomy" id="87958"/>
    <lineage>
        <taxon>Eukaryota</taxon>
        <taxon>Metazoa</taxon>
        <taxon>Spiralia</taxon>
        <taxon>Lophotrochozoa</taxon>
        <taxon>Mollusca</taxon>
        <taxon>Gastropoda</taxon>
        <taxon>Patellogastropoda</taxon>
        <taxon>Patelloidea</taxon>
        <taxon>Patellidae</taxon>
        <taxon>Patella</taxon>
    </lineage>
</organism>
<dbReference type="GO" id="GO:0016042">
    <property type="term" value="P:lipid catabolic process"/>
    <property type="evidence" value="ECO:0007669"/>
    <property type="project" value="TreeGrafter"/>
</dbReference>
<dbReference type="EMBL" id="JAZGQO010000003">
    <property type="protein sequence ID" value="KAK6188490.1"/>
    <property type="molecule type" value="Genomic_DNA"/>
</dbReference>
<dbReference type="AlphaFoldDB" id="A0AAN8KA00"/>
<dbReference type="PANTHER" id="PTHR11610:SF181">
    <property type="entry name" value="INACTIVE PANCREATIC LIPASE-RELATED PROTEIN 1-LIKE"/>
    <property type="match status" value="1"/>
</dbReference>
<gene>
    <name evidence="7" type="ORF">SNE40_004654</name>
</gene>
<comment type="caution">
    <text evidence="7">The sequence shown here is derived from an EMBL/GenBank/DDBJ whole genome shotgun (WGS) entry which is preliminary data.</text>
</comment>
<name>A0AAN8KA00_PATCE</name>
<comment type="similarity">
    <text evidence="2 4">Belongs to the AB hydrolase superfamily. Lipase family.</text>
</comment>
<dbReference type="InterPro" id="IPR029058">
    <property type="entry name" value="AB_hydrolase_fold"/>
</dbReference>
<dbReference type="GO" id="GO:0005615">
    <property type="term" value="C:extracellular space"/>
    <property type="evidence" value="ECO:0007669"/>
    <property type="project" value="TreeGrafter"/>
</dbReference>
<accession>A0AAN8KA00</accession>
<evidence type="ECO:0000259" key="6">
    <source>
        <dbReference type="Pfam" id="PF00151"/>
    </source>
</evidence>
<reference evidence="7 8" key="1">
    <citation type="submission" date="2024-01" db="EMBL/GenBank/DDBJ databases">
        <title>The genome of the rayed Mediterranean limpet Patella caerulea (Linnaeus, 1758).</title>
        <authorList>
            <person name="Anh-Thu Weber A."/>
            <person name="Halstead-Nussloch G."/>
        </authorList>
    </citation>
    <scope>NUCLEOTIDE SEQUENCE [LARGE SCALE GENOMIC DNA]</scope>
    <source>
        <strain evidence="7">AATW-2023a</strain>
        <tissue evidence="7">Whole specimen</tissue>
    </source>
</reference>
<proteinExistence type="inferred from homology"/>
<evidence type="ECO:0000256" key="2">
    <source>
        <dbReference type="ARBA" id="ARBA00010701"/>
    </source>
</evidence>
<keyword evidence="8" id="KW-1185">Reference proteome</keyword>
<dbReference type="GO" id="GO:0016298">
    <property type="term" value="F:lipase activity"/>
    <property type="evidence" value="ECO:0007669"/>
    <property type="project" value="InterPro"/>
</dbReference>
<evidence type="ECO:0000313" key="8">
    <source>
        <dbReference type="Proteomes" id="UP001347796"/>
    </source>
</evidence>
<dbReference type="CDD" id="cd00707">
    <property type="entry name" value="Pancreat_lipase_like"/>
    <property type="match status" value="1"/>
</dbReference>
<keyword evidence="5" id="KW-0732">Signal</keyword>